<protein>
    <submittedName>
        <fullName evidence="1">Uncharacterized protein</fullName>
    </submittedName>
</protein>
<dbReference type="Proteomes" id="UP000186806">
    <property type="component" value="Unassembled WGS sequence"/>
</dbReference>
<dbReference type="AlphaFoldDB" id="A0A1Q8TA25"/>
<dbReference type="RefSeq" id="WP_075369920.1">
    <property type="nucleotide sequence ID" value="NZ_MSDQ01000033.1"/>
</dbReference>
<evidence type="ECO:0000313" key="2">
    <source>
        <dbReference type="Proteomes" id="UP000186806"/>
    </source>
</evidence>
<accession>A0A1Q8TA25</accession>
<reference evidence="1 2" key="1">
    <citation type="submission" date="2016-12" db="EMBL/GenBank/DDBJ databases">
        <title>Draft genome sequences of strains Salinicola socius SMB35, Salinicola sp. MH3R3-1 and Chromohalobacter sp. SMB17 from the Verkhnekamsk potash mining region of Russia.</title>
        <authorList>
            <person name="Mavrodi D.V."/>
            <person name="Olsson B.E."/>
            <person name="Korsakova E.S."/>
            <person name="Pyankova A."/>
            <person name="Mavrodi O.V."/>
            <person name="Plotnikova E.G."/>
        </authorList>
    </citation>
    <scope>NUCLEOTIDE SEQUENCE [LARGE SCALE GENOMIC DNA]</scope>
    <source>
        <strain evidence="1 2">SMB17</strain>
    </source>
</reference>
<dbReference type="EMBL" id="MSDQ01000033">
    <property type="protein sequence ID" value="OLO10468.1"/>
    <property type="molecule type" value="Genomic_DNA"/>
</dbReference>
<organism evidence="1 2">
    <name type="scientific">Chromohalobacter japonicus</name>
    <dbReference type="NCBI Taxonomy" id="223900"/>
    <lineage>
        <taxon>Bacteria</taxon>
        <taxon>Pseudomonadati</taxon>
        <taxon>Pseudomonadota</taxon>
        <taxon>Gammaproteobacteria</taxon>
        <taxon>Oceanospirillales</taxon>
        <taxon>Halomonadaceae</taxon>
        <taxon>Chromohalobacter</taxon>
    </lineage>
</organism>
<sequence length="88" mass="9529">MIGSNDSPEALTTFLLRDGSVLLPHHHPSEQPGVALFTEVSARLQDSLSDEGFAVEMNLQKDGSLITLKVGEEDDEAPDFSPPEPKLL</sequence>
<name>A0A1Q8TA25_9GAMM</name>
<proteinExistence type="predicted"/>
<comment type="caution">
    <text evidence="1">The sequence shown here is derived from an EMBL/GenBank/DDBJ whole genome shotgun (WGS) entry which is preliminary data.</text>
</comment>
<gene>
    <name evidence="1" type="ORF">BTW10_14005</name>
</gene>
<keyword evidence="2" id="KW-1185">Reference proteome</keyword>
<evidence type="ECO:0000313" key="1">
    <source>
        <dbReference type="EMBL" id="OLO10468.1"/>
    </source>
</evidence>